<dbReference type="SUPFAM" id="SSF48498">
    <property type="entry name" value="Tetracyclin repressor-like, C-terminal domain"/>
    <property type="match status" value="1"/>
</dbReference>
<keyword evidence="3" id="KW-0804">Transcription</keyword>
<organism evidence="5 6">
    <name type="scientific">Tsukamurella soli</name>
    <dbReference type="NCBI Taxonomy" id="644556"/>
    <lineage>
        <taxon>Bacteria</taxon>
        <taxon>Bacillati</taxon>
        <taxon>Actinomycetota</taxon>
        <taxon>Actinomycetes</taxon>
        <taxon>Mycobacteriales</taxon>
        <taxon>Tsukamurellaceae</taxon>
        <taxon>Tsukamurella</taxon>
    </lineage>
</organism>
<dbReference type="InterPro" id="IPR050109">
    <property type="entry name" value="HTH-type_TetR-like_transc_reg"/>
</dbReference>
<dbReference type="Gene3D" id="1.10.357.10">
    <property type="entry name" value="Tetracycline Repressor, domain 2"/>
    <property type="match status" value="1"/>
</dbReference>
<dbReference type="InterPro" id="IPR009057">
    <property type="entry name" value="Homeodomain-like_sf"/>
</dbReference>
<dbReference type="Proteomes" id="UP001500635">
    <property type="component" value="Unassembled WGS sequence"/>
</dbReference>
<name>A0ABP8J5K3_9ACTN</name>
<feature type="domain" description="HTH tetR-type" evidence="4">
    <location>
        <begin position="26"/>
        <end position="63"/>
    </location>
</feature>
<evidence type="ECO:0000256" key="3">
    <source>
        <dbReference type="ARBA" id="ARBA00023163"/>
    </source>
</evidence>
<keyword evidence="1" id="KW-0805">Transcription regulation</keyword>
<keyword evidence="6" id="KW-1185">Reference proteome</keyword>
<dbReference type="SUPFAM" id="SSF46689">
    <property type="entry name" value="Homeodomain-like"/>
    <property type="match status" value="1"/>
</dbReference>
<dbReference type="RefSeq" id="WP_344990776.1">
    <property type="nucleotide sequence ID" value="NZ_BAABFR010000006.1"/>
</dbReference>
<evidence type="ECO:0000256" key="1">
    <source>
        <dbReference type="ARBA" id="ARBA00023015"/>
    </source>
</evidence>
<gene>
    <name evidence="5" type="ORF">GCM10023147_06570</name>
</gene>
<evidence type="ECO:0000313" key="6">
    <source>
        <dbReference type="Proteomes" id="UP001500635"/>
    </source>
</evidence>
<dbReference type="PANTHER" id="PTHR30055:SF151">
    <property type="entry name" value="TRANSCRIPTIONAL REGULATORY PROTEIN"/>
    <property type="match status" value="1"/>
</dbReference>
<dbReference type="Pfam" id="PF00440">
    <property type="entry name" value="TetR_N"/>
    <property type="match status" value="1"/>
</dbReference>
<reference evidence="6" key="1">
    <citation type="journal article" date="2019" name="Int. J. Syst. Evol. Microbiol.">
        <title>The Global Catalogue of Microorganisms (GCM) 10K type strain sequencing project: providing services to taxonomists for standard genome sequencing and annotation.</title>
        <authorList>
            <consortium name="The Broad Institute Genomics Platform"/>
            <consortium name="The Broad Institute Genome Sequencing Center for Infectious Disease"/>
            <person name="Wu L."/>
            <person name="Ma J."/>
        </authorList>
    </citation>
    <scope>NUCLEOTIDE SEQUENCE [LARGE SCALE GENOMIC DNA]</scope>
    <source>
        <strain evidence="6">JCM 17688</strain>
    </source>
</reference>
<dbReference type="EMBL" id="BAABFR010000006">
    <property type="protein sequence ID" value="GAA4385125.1"/>
    <property type="molecule type" value="Genomic_DNA"/>
</dbReference>
<proteinExistence type="predicted"/>
<dbReference type="InterPro" id="IPR036271">
    <property type="entry name" value="Tet_transcr_reg_TetR-rel_C_sf"/>
</dbReference>
<keyword evidence="2" id="KW-0238">DNA-binding</keyword>
<comment type="caution">
    <text evidence="5">The sequence shown here is derived from an EMBL/GenBank/DDBJ whole genome shotgun (WGS) entry which is preliminary data.</text>
</comment>
<protein>
    <recommendedName>
        <fullName evidence="4">HTH tetR-type domain-containing protein</fullName>
    </recommendedName>
</protein>
<dbReference type="PANTHER" id="PTHR30055">
    <property type="entry name" value="HTH-TYPE TRANSCRIPTIONAL REGULATOR RUTR"/>
    <property type="match status" value="1"/>
</dbReference>
<evidence type="ECO:0000256" key="2">
    <source>
        <dbReference type="ARBA" id="ARBA00023125"/>
    </source>
</evidence>
<sequence>MADDGRVRRGRGRPTQISRERIVDAAFAAENLDALTMRDLAARLGVTHSALYWWVRDRDELFDLVNEVMIERVLGAAGTRSPRRWRSWLAAVGWAMHDQYLAAPGYATHLSRPHRHTPGAFERMRGEMVAAFIDAGVGDELAEQSWYIFISSMVGWLAGHENPLQLGAAEPRFDLFLEALLRGLPAREPRAPRPARGG</sequence>
<accession>A0ABP8J5K3</accession>
<evidence type="ECO:0000313" key="5">
    <source>
        <dbReference type="EMBL" id="GAA4385125.1"/>
    </source>
</evidence>
<evidence type="ECO:0000259" key="4">
    <source>
        <dbReference type="Pfam" id="PF00440"/>
    </source>
</evidence>
<dbReference type="InterPro" id="IPR001647">
    <property type="entry name" value="HTH_TetR"/>
</dbReference>